<dbReference type="EMBL" id="BDSP01000067">
    <property type="protein sequence ID" value="GAX13494.1"/>
    <property type="molecule type" value="Genomic_DNA"/>
</dbReference>
<evidence type="ECO:0000313" key="2">
    <source>
        <dbReference type="EMBL" id="GAX13494.1"/>
    </source>
</evidence>
<feature type="signal peptide" evidence="1">
    <location>
        <begin position="1"/>
        <end position="18"/>
    </location>
</feature>
<gene>
    <name evidence="2" type="ORF">FisN_36Lh049</name>
</gene>
<evidence type="ECO:0000256" key="1">
    <source>
        <dbReference type="SAM" id="SignalP"/>
    </source>
</evidence>
<name>A0A1Z5JHM1_FISSO</name>
<keyword evidence="3" id="KW-1185">Reference proteome</keyword>
<organism evidence="2 3">
    <name type="scientific">Fistulifera solaris</name>
    <name type="common">Oleaginous diatom</name>
    <dbReference type="NCBI Taxonomy" id="1519565"/>
    <lineage>
        <taxon>Eukaryota</taxon>
        <taxon>Sar</taxon>
        <taxon>Stramenopiles</taxon>
        <taxon>Ochrophyta</taxon>
        <taxon>Bacillariophyta</taxon>
        <taxon>Bacillariophyceae</taxon>
        <taxon>Bacillariophycidae</taxon>
        <taxon>Naviculales</taxon>
        <taxon>Naviculaceae</taxon>
        <taxon>Fistulifera</taxon>
    </lineage>
</organism>
<sequence length="480" mass="51673">MFFGAGVLASLFSASSESMLLNVQCSGVPAAVSLDQIVSDVIQDVQVVGDVQSTDDSIHSVTIECVGCDDLKYHQVLSWQGMVAFDVFQRTGILPTCNIHLQNYLPAARLGAPAPVADMPVELEVECKGLKESELSMKALAFSSGALKEAYNQVHLKTDNGDAALSGLHFDHVERRKAAILGLESDEDMLTYNKNDPRAHPKNKGRFETPKPSAYFYIGGWGCRLCPPDDDVMLGLGDSGVALTAWENAYAKALRDSPFPEFSGVQKCDINMHAAKPSTTTLSNESVNVAQLALDAHLALLTSEVDSTEDIDGMPVEVAFDCKAVDEANLSLKALAYAGHALQEAYNQVHLKTDNGDAALSGLHFDHVERRKAAILGLESDEDMLTYNKNDPRAHPKNKGRFETPKPSAYFYIGGWGCRLCPPDDDVMLGLGDSGAALHAWENTFTAALQEGPFPEFKSANSCEITMKATHGSASVAATA</sequence>
<proteinExistence type="predicted"/>
<evidence type="ECO:0008006" key="4">
    <source>
        <dbReference type="Google" id="ProtNLM"/>
    </source>
</evidence>
<dbReference type="AlphaFoldDB" id="A0A1Z5JHM1"/>
<evidence type="ECO:0000313" key="3">
    <source>
        <dbReference type="Proteomes" id="UP000198406"/>
    </source>
</evidence>
<reference evidence="2 3" key="1">
    <citation type="journal article" date="2015" name="Plant Cell">
        <title>Oil accumulation by the oleaginous diatom Fistulifera solaris as revealed by the genome and transcriptome.</title>
        <authorList>
            <person name="Tanaka T."/>
            <person name="Maeda Y."/>
            <person name="Veluchamy A."/>
            <person name="Tanaka M."/>
            <person name="Abida H."/>
            <person name="Marechal E."/>
            <person name="Bowler C."/>
            <person name="Muto M."/>
            <person name="Sunaga Y."/>
            <person name="Tanaka M."/>
            <person name="Yoshino T."/>
            <person name="Taniguchi T."/>
            <person name="Fukuda Y."/>
            <person name="Nemoto M."/>
            <person name="Matsumoto M."/>
            <person name="Wong P.S."/>
            <person name="Aburatani S."/>
            <person name="Fujibuchi W."/>
        </authorList>
    </citation>
    <scope>NUCLEOTIDE SEQUENCE [LARGE SCALE GENOMIC DNA]</scope>
    <source>
        <strain evidence="2 3">JPCC DA0580</strain>
    </source>
</reference>
<protein>
    <recommendedName>
        <fullName evidence="4">Peptidase A1 domain-containing protein</fullName>
    </recommendedName>
</protein>
<accession>A0A1Z5JHM1</accession>
<feature type="chain" id="PRO_5012012333" description="Peptidase A1 domain-containing protein" evidence="1">
    <location>
        <begin position="19"/>
        <end position="480"/>
    </location>
</feature>
<dbReference type="InParanoid" id="A0A1Z5JHM1"/>
<comment type="caution">
    <text evidence="2">The sequence shown here is derived from an EMBL/GenBank/DDBJ whole genome shotgun (WGS) entry which is preliminary data.</text>
</comment>
<dbReference type="Proteomes" id="UP000198406">
    <property type="component" value="Unassembled WGS sequence"/>
</dbReference>
<keyword evidence="1" id="KW-0732">Signal</keyword>